<reference evidence="2 3" key="1">
    <citation type="submission" date="2023-07" db="EMBL/GenBank/DDBJ databases">
        <title>Sequencing the genomes of 1000 actinobacteria strains.</title>
        <authorList>
            <person name="Klenk H.-P."/>
        </authorList>
    </citation>
    <scope>NUCLEOTIDE SEQUENCE [LARGE SCALE GENOMIC DNA]</scope>
    <source>
        <strain evidence="2 3">DSM 44711</strain>
    </source>
</reference>
<dbReference type="Gene3D" id="2.130.10.10">
    <property type="entry name" value="YVTN repeat-like/Quinoprotein amine dehydrogenase"/>
    <property type="match status" value="1"/>
</dbReference>
<proteinExistence type="predicted"/>
<organism evidence="2 3">
    <name type="scientific">Catenuloplanes niger</name>
    <dbReference type="NCBI Taxonomy" id="587534"/>
    <lineage>
        <taxon>Bacteria</taxon>
        <taxon>Bacillati</taxon>
        <taxon>Actinomycetota</taxon>
        <taxon>Actinomycetes</taxon>
        <taxon>Micromonosporales</taxon>
        <taxon>Micromonosporaceae</taxon>
        <taxon>Catenuloplanes</taxon>
    </lineage>
</organism>
<sequence length="424" mass="43767">MPAEDPSLDERLDAARNDVLGRISQPPLGALRARAHAHRARRRRVATAAVATLAVLTGGVVALRPQLGGDTGRGAPIAAVPVTASPSGAAGPTPDTSVTSSDGITLIGLEDRAEITELPGRIGQVAFVDKTTGYVLNDCTGDPRCARTLARTTDGGRTWETSPVDTDLEITELNAFAGGTVVLGSKTESLVSGNSGRDWTRVPNDAASTNSLTDGDVMCRRQAESGAFRTAALSTGGRAVALATQPALDVRWVAPAATASRAWWVAGVDHAGRAAVAVTHDAGKSWDLRSFGTGGVEGISVAVRNEHVYVIVTGKDDAVLAIHHSTDGGGSFHATRTAGGADRPGSVSGEAVPLPDGRLLVANGGATWWVSADHGATFTKLTGSLPTVGELRRTTAGWVAENLYGAGYVAFSTDGLTWQKLWIT</sequence>
<comment type="caution">
    <text evidence="2">The sequence shown here is derived from an EMBL/GenBank/DDBJ whole genome shotgun (WGS) entry which is preliminary data.</text>
</comment>
<evidence type="ECO:0000313" key="2">
    <source>
        <dbReference type="EMBL" id="MDR7324222.1"/>
    </source>
</evidence>
<keyword evidence="3" id="KW-1185">Reference proteome</keyword>
<dbReference type="Proteomes" id="UP001183629">
    <property type="component" value="Unassembled WGS sequence"/>
</dbReference>
<name>A0AAE4CUB1_9ACTN</name>
<evidence type="ECO:0000313" key="3">
    <source>
        <dbReference type="Proteomes" id="UP001183629"/>
    </source>
</evidence>
<accession>A0AAE4CUB1</accession>
<evidence type="ECO:0000256" key="1">
    <source>
        <dbReference type="SAM" id="MobiDB-lite"/>
    </source>
</evidence>
<dbReference type="AlphaFoldDB" id="A0AAE4CUB1"/>
<dbReference type="SUPFAM" id="SSF50939">
    <property type="entry name" value="Sialidases"/>
    <property type="match status" value="1"/>
</dbReference>
<dbReference type="InterPro" id="IPR015943">
    <property type="entry name" value="WD40/YVTN_repeat-like_dom_sf"/>
</dbReference>
<evidence type="ECO:0008006" key="4">
    <source>
        <dbReference type="Google" id="ProtNLM"/>
    </source>
</evidence>
<dbReference type="InterPro" id="IPR036278">
    <property type="entry name" value="Sialidase_sf"/>
</dbReference>
<gene>
    <name evidence="2" type="ORF">J2S44_004472</name>
</gene>
<dbReference type="EMBL" id="JAVDYC010000001">
    <property type="protein sequence ID" value="MDR7324222.1"/>
    <property type="molecule type" value="Genomic_DNA"/>
</dbReference>
<feature type="region of interest" description="Disordered" evidence="1">
    <location>
        <begin position="83"/>
        <end position="102"/>
    </location>
</feature>
<dbReference type="RefSeq" id="WP_310417288.1">
    <property type="nucleotide sequence ID" value="NZ_JAVDYC010000001.1"/>
</dbReference>
<protein>
    <recommendedName>
        <fullName evidence="4">Exo-alpha-sialidase</fullName>
    </recommendedName>
</protein>